<dbReference type="GO" id="GO:0015074">
    <property type="term" value="P:DNA integration"/>
    <property type="evidence" value="ECO:0007669"/>
    <property type="project" value="InterPro"/>
</dbReference>
<evidence type="ECO:0000256" key="3">
    <source>
        <dbReference type="ARBA" id="ARBA00022578"/>
    </source>
</evidence>
<dbReference type="InterPro" id="IPR036397">
    <property type="entry name" value="RNaseH_sf"/>
</dbReference>
<dbReference type="GO" id="GO:0004803">
    <property type="term" value="F:transposase activity"/>
    <property type="evidence" value="ECO:0007669"/>
    <property type="project" value="InterPro"/>
</dbReference>
<evidence type="ECO:0000259" key="6">
    <source>
        <dbReference type="PROSITE" id="PS50994"/>
    </source>
</evidence>
<dbReference type="SUPFAM" id="SSF53098">
    <property type="entry name" value="Ribonuclease H-like"/>
    <property type="match status" value="1"/>
</dbReference>
<dbReference type="InterPro" id="IPR053392">
    <property type="entry name" value="Transposase_IS30-like"/>
</dbReference>
<comment type="similarity">
    <text evidence="2">Belongs to the transposase IS30 family.</text>
</comment>
<gene>
    <name evidence="7" type="ORF">Lpp126_17972</name>
</gene>
<dbReference type="InterPro" id="IPR051917">
    <property type="entry name" value="Transposase-Integrase"/>
</dbReference>
<evidence type="ECO:0000256" key="1">
    <source>
        <dbReference type="ARBA" id="ARBA00002190"/>
    </source>
</evidence>
<proteinExistence type="inferred from homology"/>
<keyword evidence="4" id="KW-0238">DNA-binding</keyword>
<dbReference type="AlphaFoldDB" id="S2QYV2"/>
<dbReference type="GO" id="GO:0003677">
    <property type="term" value="F:DNA binding"/>
    <property type="evidence" value="ECO:0007669"/>
    <property type="project" value="UniProtKB-KW"/>
</dbReference>
<organism evidence="7 8">
    <name type="scientific">Lacticaseibacillus paracasei subsp. paracasei Lpp126</name>
    <dbReference type="NCBI Taxonomy" id="1256206"/>
    <lineage>
        <taxon>Bacteria</taxon>
        <taxon>Bacillati</taxon>
        <taxon>Bacillota</taxon>
        <taxon>Bacilli</taxon>
        <taxon>Lactobacillales</taxon>
        <taxon>Lactobacillaceae</taxon>
        <taxon>Lacticaseibacillus</taxon>
    </lineage>
</organism>
<evidence type="ECO:0000256" key="5">
    <source>
        <dbReference type="ARBA" id="ARBA00023172"/>
    </source>
</evidence>
<keyword evidence="3" id="KW-0815">Transposition</keyword>
<feature type="domain" description="Integrase catalytic" evidence="6">
    <location>
        <begin position="175"/>
        <end position="337"/>
    </location>
</feature>
<dbReference type="GO" id="GO:0006313">
    <property type="term" value="P:DNA transposition"/>
    <property type="evidence" value="ECO:0007669"/>
    <property type="project" value="InterPro"/>
</dbReference>
<sequence>KTNYKENSTMSPYTHLTLKDRESILLGISTGKTLDTIAKEIGRSKSTVSREIARNGGWRSYSAATAQDRYRRVRLASRRPRILDRPGTRDAVIRYITVLHWSPEQIAGRLSLEGSPIRISYSTIYRGIYLDNLGVPLKSHGARGLPRLLRHRGKTRKIKGTINERRGRFNDLPSIHDRPRSAENRSWVGHWEGDTVRGKTGHSALVTLVDRKSRYLLSKRTANAKADTVRDVMIELLGALPANRVRTVTPDRGREFARYRELAERLNTKVFFPDPHAPQQRGTNENTNGLIREYFPKNTDLDLQSDQEIETYIEQLNNRPRKVLGWKTPSEVFMGKKLHLS</sequence>
<dbReference type="PROSITE" id="PS50994">
    <property type="entry name" value="INTEGRASE"/>
    <property type="match status" value="1"/>
</dbReference>
<dbReference type="PANTHER" id="PTHR10948:SF23">
    <property type="entry name" value="TRANSPOSASE INSI FOR INSERTION SEQUENCE ELEMENT IS30A-RELATED"/>
    <property type="match status" value="1"/>
</dbReference>
<dbReference type="NCBIfam" id="NF033563">
    <property type="entry name" value="transpos_IS30"/>
    <property type="match status" value="1"/>
</dbReference>
<evidence type="ECO:0000313" key="8">
    <source>
        <dbReference type="Proteomes" id="UP000014243"/>
    </source>
</evidence>
<comment type="caution">
    <text evidence="7">The sequence shown here is derived from an EMBL/GenBank/DDBJ whole genome shotgun (WGS) entry which is preliminary data.</text>
</comment>
<dbReference type="Gene3D" id="3.30.420.10">
    <property type="entry name" value="Ribonuclease H-like superfamily/Ribonuclease H"/>
    <property type="match status" value="1"/>
</dbReference>
<comment type="function">
    <text evidence="1">Required for the transposition of the insertion element.</text>
</comment>
<dbReference type="PATRIC" id="fig|1256206.3.peg.2765"/>
<accession>S2QYV2</accession>
<evidence type="ECO:0000256" key="4">
    <source>
        <dbReference type="ARBA" id="ARBA00023125"/>
    </source>
</evidence>
<dbReference type="Pfam" id="PF13936">
    <property type="entry name" value="HTH_38"/>
    <property type="match status" value="1"/>
</dbReference>
<dbReference type="EMBL" id="ANKC01001270">
    <property type="protein sequence ID" value="EPC70160.1"/>
    <property type="molecule type" value="Genomic_DNA"/>
</dbReference>
<dbReference type="Proteomes" id="UP000014243">
    <property type="component" value="Unassembled WGS sequence"/>
</dbReference>
<dbReference type="PANTHER" id="PTHR10948">
    <property type="entry name" value="TRANSPOSASE"/>
    <property type="match status" value="1"/>
</dbReference>
<dbReference type="InterPro" id="IPR001584">
    <property type="entry name" value="Integrase_cat-core"/>
</dbReference>
<dbReference type="InterPro" id="IPR012337">
    <property type="entry name" value="RNaseH-like_sf"/>
</dbReference>
<evidence type="ECO:0000313" key="7">
    <source>
        <dbReference type="EMBL" id="EPC70160.1"/>
    </source>
</evidence>
<feature type="non-terminal residue" evidence="7">
    <location>
        <position position="1"/>
    </location>
</feature>
<dbReference type="InterPro" id="IPR001598">
    <property type="entry name" value="Transposase_IS30_CS"/>
</dbReference>
<dbReference type="PROSITE" id="PS01043">
    <property type="entry name" value="TRANSPOSASE_IS30"/>
    <property type="match status" value="1"/>
</dbReference>
<dbReference type="GO" id="GO:0005829">
    <property type="term" value="C:cytosol"/>
    <property type="evidence" value="ECO:0007669"/>
    <property type="project" value="TreeGrafter"/>
</dbReference>
<name>S2QYV2_LACPA</name>
<dbReference type="InterPro" id="IPR025246">
    <property type="entry name" value="IS30-like_HTH"/>
</dbReference>
<protein>
    <submittedName>
        <fullName evidence="7">Transposase InsI for insertion sequence element IS30A</fullName>
    </submittedName>
</protein>
<reference evidence="7 8" key="1">
    <citation type="journal article" date="2013" name="PLoS ONE">
        <title>Lactobacillus paracasei comparative genomics: towards species pan-genome definition and exploitation of diversity.</title>
        <authorList>
            <person name="Smokvina T."/>
            <person name="Wels M."/>
            <person name="Polka J."/>
            <person name="Chervaux C."/>
            <person name="Brisse S."/>
            <person name="Boekhorst J."/>
            <person name="van Hylckama Vlieg J.E."/>
            <person name="Siezen R.J."/>
        </authorList>
    </citation>
    <scope>NUCLEOTIDE SEQUENCE [LARGE SCALE GENOMIC DNA]</scope>
    <source>
        <strain evidence="7 8">Lpp126</strain>
    </source>
</reference>
<dbReference type="Pfam" id="PF00665">
    <property type="entry name" value="rve"/>
    <property type="match status" value="1"/>
</dbReference>
<evidence type="ECO:0000256" key="2">
    <source>
        <dbReference type="ARBA" id="ARBA00006363"/>
    </source>
</evidence>
<keyword evidence="5" id="KW-0233">DNA recombination</keyword>